<comment type="caution">
    <text evidence="3">The sequence shown here is derived from an EMBL/GenBank/DDBJ whole genome shotgun (WGS) entry which is preliminary data.</text>
</comment>
<dbReference type="NCBIfam" id="TIGR02894">
    <property type="entry name" value="DNA_bind_RsfA"/>
    <property type="match status" value="1"/>
</dbReference>
<keyword evidence="1" id="KW-0175">Coiled coil</keyword>
<feature type="domain" description="Myb-like" evidence="2">
    <location>
        <begin position="1"/>
        <end position="56"/>
    </location>
</feature>
<gene>
    <name evidence="3" type="ORF">BFG57_05160</name>
</gene>
<dbReference type="PANTHER" id="PTHR41302">
    <property type="entry name" value="PRESPORE-SPECIFIC TRANSCRIPTIONAL REGULATOR RSFA-RELATED"/>
    <property type="match status" value="1"/>
</dbReference>
<dbReference type="Proteomes" id="UP000095209">
    <property type="component" value="Unassembled WGS sequence"/>
</dbReference>
<evidence type="ECO:0000313" key="3">
    <source>
        <dbReference type="EMBL" id="OEH91504.1"/>
    </source>
</evidence>
<dbReference type="InterPro" id="IPR014243">
    <property type="entry name" value="RsfA-like"/>
</dbReference>
<organism evidence="3 4">
    <name type="scientific">Bacillus solimangrovi</name>
    <dbReference type="NCBI Taxonomy" id="1305675"/>
    <lineage>
        <taxon>Bacteria</taxon>
        <taxon>Bacillati</taxon>
        <taxon>Bacillota</taxon>
        <taxon>Bacilli</taxon>
        <taxon>Bacillales</taxon>
        <taxon>Bacillaceae</taxon>
        <taxon>Bacillus</taxon>
    </lineage>
</organism>
<dbReference type="STRING" id="1305675.BFG57_05160"/>
<keyword evidence="4" id="KW-1185">Reference proteome</keyword>
<sequence>MKIRQDAWSHEDDLILAETVLRHIREGSTQLKAFEEVGSHLHRTSAACGFRWNSEVRQKYDQAVEIAKKQRKERQRLENKPIRAFETTDVEMTDDINTVYSPNHNQTQNELTVDKAIAFLMRWKDEEHHLSNQEKEYTTVKNRYDALIAKKEAYEKKLQNLSVKHKTIQEDYQALVGIMDRARQFIFPPTDLREVTQDQA</sequence>
<proteinExistence type="predicted"/>
<name>A0A1E5LBN5_9BACI</name>
<accession>A0A1E5LBN5</accession>
<dbReference type="RefSeq" id="WP_069718513.1">
    <property type="nucleotide sequence ID" value="NZ_MJEH01000061.1"/>
</dbReference>
<feature type="coiled-coil region" evidence="1">
    <location>
        <begin position="130"/>
        <end position="171"/>
    </location>
</feature>
<evidence type="ECO:0000256" key="1">
    <source>
        <dbReference type="SAM" id="Coils"/>
    </source>
</evidence>
<reference evidence="3 4" key="1">
    <citation type="submission" date="2016-08" db="EMBL/GenBank/DDBJ databases">
        <title>Genome of Bacillus solimangrovi GH2-4.</title>
        <authorList>
            <person name="Lim S."/>
            <person name="Kim B.-C."/>
        </authorList>
    </citation>
    <scope>NUCLEOTIDE SEQUENCE [LARGE SCALE GENOMIC DNA]</scope>
    <source>
        <strain evidence="3 4">GH2-4</strain>
    </source>
</reference>
<dbReference type="EMBL" id="MJEH01000061">
    <property type="protein sequence ID" value="OEH91504.1"/>
    <property type="molecule type" value="Genomic_DNA"/>
</dbReference>
<dbReference type="AlphaFoldDB" id="A0A1E5LBN5"/>
<evidence type="ECO:0000313" key="4">
    <source>
        <dbReference type="Proteomes" id="UP000095209"/>
    </source>
</evidence>
<dbReference type="Pfam" id="PF13921">
    <property type="entry name" value="Myb_DNA-bind_6"/>
    <property type="match status" value="1"/>
</dbReference>
<dbReference type="PANTHER" id="PTHR41302:SF2">
    <property type="entry name" value="PRESPORE SPECIFIC TRANSCRIPTIONAL ACTIVATOR RSFA"/>
    <property type="match status" value="1"/>
</dbReference>
<protein>
    <recommendedName>
        <fullName evidence="2">Myb-like domain-containing protein</fullName>
    </recommendedName>
</protein>
<dbReference type="OrthoDB" id="2845592at2"/>
<dbReference type="PROSITE" id="PS50090">
    <property type="entry name" value="MYB_LIKE"/>
    <property type="match status" value="1"/>
</dbReference>
<evidence type="ECO:0000259" key="2">
    <source>
        <dbReference type="PROSITE" id="PS50090"/>
    </source>
</evidence>
<dbReference type="InterPro" id="IPR001005">
    <property type="entry name" value="SANT/Myb"/>
</dbReference>